<name>A0A3D9FIS8_9SPHN</name>
<dbReference type="Proteomes" id="UP000256310">
    <property type="component" value="Unassembled WGS sequence"/>
</dbReference>
<gene>
    <name evidence="2" type="ORF">DFR46_2524</name>
</gene>
<feature type="signal peptide" evidence="1">
    <location>
        <begin position="1"/>
        <end position="20"/>
    </location>
</feature>
<organism evidence="2 3">
    <name type="scientific">Parasphingopyxis lamellibrachiae</name>
    <dbReference type="NCBI Taxonomy" id="680125"/>
    <lineage>
        <taxon>Bacteria</taxon>
        <taxon>Pseudomonadati</taxon>
        <taxon>Pseudomonadota</taxon>
        <taxon>Alphaproteobacteria</taxon>
        <taxon>Sphingomonadales</taxon>
        <taxon>Sphingomonadaceae</taxon>
        <taxon>Parasphingopyxis</taxon>
    </lineage>
</organism>
<keyword evidence="3" id="KW-1185">Reference proteome</keyword>
<dbReference type="AlphaFoldDB" id="A0A3D9FIS8"/>
<accession>A0A3D9FIS8</accession>
<keyword evidence="1" id="KW-0732">Signal</keyword>
<evidence type="ECO:0000313" key="2">
    <source>
        <dbReference type="EMBL" id="RED17477.1"/>
    </source>
</evidence>
<dbReference type="EMBL" id="QRDP01000004">
    <property type="protein sequence ID" value="RED17477.1"/>
    <property type="molecule type" value="Genomic_DNA"/>
</dbReference>
<proteinExistence type="predicted"/>
<evidence type="ECO:0000256" key="1">
    <source>
        <dbReference type="SAM" id="SignalP"/>
    </source>
</evidence>
<evidence type="ECO:0000313" key="3">
    <source>
        <dbReference type="Proteomes" id="UP000256310"/>
    </source>
</evidence>
<dbReference type="RefSeq" id="WP_116236744.1">
    <property type="nucleotide sequence ID" value="NZ_QRDP01000004.1"/>
</dbReference>
<comment type="caution">
    <text evidence="2">The sequence shown here is derived from an EMBL/GenBank/DDBJ whole genome shotgun (WGS) entry which is preliminary data.</text>
</comment>
<protein>
    <submittedName>
        <fullName evidence="2">Uncharacterized protein</fullName>
    </submittedName>
</protein>
<reference evidence="2 3" key="1">
    <citation type="submission" date="2018-07" db="EMBL/GenBank/DDBJ databases">
        <title>Genomic Encyclopedia of Type Strains, Phase IV (KMG-IV): sequencing the most valuable type-strain genomes for metagenomic binning, comparative biology and taxonomic classification.</title>
        <authorList>
            <person name="Goeker M."/>
        </authorList>
    </citation>
    <scope>NUCLEOTIDE SEQUENCE [LARGE SCALE GENOMIC DNA]</scope>
    <source>
        <strain evidence="2 3">DSM 26725</strain>
    </source>
</reference>
<feature type="chain" id="PRO_5017536102" evidence="1">
    <location>
        <begin position="21"/>
        <end position="116"/>
    </location>
</feature>
<sequence>MVIRVVSALVAAAMAFPASAAEKLPYDIANFGFGPSQTVAPSAMRSPGPQIAYDVSGLLYERMPDHVALGYRLEGLTGSVPAYRVVREVGPLEYKLEGLVHAPATGPSLAMAAGAP</sequence>